<dbReference type="RefSeq" id="WP_114030415.1">
    <property type="nucleotide sequence ID" value="NZ_QOIL01000011.1"/>
</dbReference>
<feature type="compositionally biased region" description="Basic and acidic residues" evidence="3">
    <location>
        <begin position="67"/>
        <end position="76"/>
    </location>
</feature>
<organism evidence="6 7">
    <name type="scientific">Sphaerisporangium album</name>
    <dbReference type="NCBI Taxonomy" id="509200"/>
    <lineage>
        <taxon>Bacteria</taxon>
        <taxon>Bacillati</taxon>
        <taxon>Actinomycetota</taxon>
        <taxon>Actinomycetes</taxon>
        <taxon>Streptosporangiales</taxon>
        <taxon>Streptosporangiaceae</taxon>
        <taxon>Sphaerisporangium</taxon>
    </lineage>
</organism>
<dbReference type="GO" id="GO:0016758">
    <property type="term" value="F:hexosyltransferase activity"/>
    <property type="evidence" value="ECO:0007669"/>
    <property type="project" value="TreeGrafter"/>
</dbReference>
<keyword evidence="2 6" id="KW-0808">Transferase</keyword>
<dbReference type="Pfam" id="PF00534">
    <property type="entry name" value="Glycos_transf_1"/>
    <property type="match status" value="1"/>
</dbReference>
<dbReference type="SUPFAM" id="SSF53756">
    <property type="entry name" value="UDP-Glycosyltransferase/glycogen phosphorylase"/>
    <property type="match status" value="1"/>
</dbReference>
<dbReference type="InterPro" id="IPR050194">
    <property type="entry name" value="Glycosyltransferase_grp1"/>
</dbReference>
<dbReference type="EMBL" id="QOIL01000011">
    <property type="protein sequence ID" value="RCG29379.1"/>
    <property type="molecule type" value="Genomic_DNA"/>
</dbReference>
<comment type="caution">
    <text evidence="6">The sequence shown here is derived from an EMBL/GenBank/DDBJ whole genome shotgun (WGS) entry which is preliminary data.</text>
</comment>
<dbReference type="AlphaFoldDB" id="A0A367FHJ0"/>
<reference evidence="6 7" key="1">
    <citation type="submission" date="2018-06" db="EMBL/GenBank/DDBJ databases">
        <title>Sphaerisporangium craniellae sp. nov., isolated from a marine sponge in the South China Sea.</title>
        <authorList>
            <person name="Li L."/>
        </authorList>
    </citation>
    <scope>NUCLEOTIDE SEQUENCE [LARGE SCALE GENOMIC DNA]</scope>
    <source>
        <strain evidence="6 7">CCTCC AA 208026</strain>
    </source>
</reference>
<dbReference type="OrthoDB" id="5136778at2"/>
<proteinExistence type="predicted"/>
<dbReference type="Gene3D" id="3.40.50.2000">
    <property type="entry name" value="Glycogen Phosphorylase B"/>
    <property type="match status" value="2"/>
</dbReference>
<name>A0A367FHJ0_9ACTN</name>
<dbReference type="PANTHER" id="PTHR45947">
    <property type="entry name" value="SULFOQUINOVOSYL TRANSFERASE SQD2"/>
    <property type="match status" value="1"/>
</dbReference>
<evidence type="ECO:0000256" key="1">
    <source>
        <dbReference type="ARBA" id="ARBA00022676"/>
    </source>
</evidence>
<dbReference type="Pfam" id="PF13579">
    <property type="entry name" value="Glyco_trans_4_4"/>
    <property type="match status" value="1"/>
</dbReference>
<dbReference type="GO" id="GO:1901137">
    <property type="term" value="P:carbohydrate derivative biosynthetic process"/>
    <property type="evidence" value="ECO:0007669"/>
    <property type="project" value="UniProtKB-ARBA"/>
</dbReference>
<feature type="region of interest" description="Disordered" evidence="3">
    <location>
        <begin position="48"/>
        <end position="76"/>
    </location>
</feature>
<dbReference type="Proteomes" id="UP000253094">
    <property type="component" value="Unassembled WGS sequence"/>
</dbReference>
<feature type="domain" description="Glycosyl transferase family 1" evidence="4">
    <location>
        <begin position="209"/>
        <end position="373"/>
    </location>
</feature>
<evidence type="ECO:0000259" key="4">
    <source>
        <dbReference type="Pfam" id="PF00534"/>
    </source>
</evidence>
<dbReference type="InterPro" id="IPR028098">
    <property type="entry name" value="Glyco_trans_4-like_N"/>
</dbReference>
<feature type="domain" description="Glycosyltransferase subfamily 4-like N-terminal" evidence="5">
    <location>
        <begin position="19"/>
        <end position="200"/>
    </location>
</feature>
<dbReference type="PANTHER" id="PTHR45947:SF3">
    <property type="entry name" value="SULFOQUINOVOSYL TRANSFERASE SQD2"/>
    <property type="match status" value="1"/>
</dbReference>
<evidence type="ECO:0000259" key="5">
    <source>
        <dbReference type="Pfam" id="PF13579"/>
    </source>
</evidence>
<gene>
    <name evidence="6" type="ORF">DQ384_20180</name>
</gene>
<accession>A0A367FHJ0</accession>
<evidence type="ECO:0000256" key="3">
    <source>
        <dbReference type="SAM" id="MobiDB-lite"/>
    </source>
</evidence>
<sequence>MKSDSRIRVMEIIARLNVGGPATQISGLIERLNRREFDHRLYTGHVDGDEADQLRLSESPGHPGTPRAEDEPDGRAARMHTVRGLGRAIRPSDDLRALAHLVAAMRRFRPHVVHTRTAKAGALGRLASLLSGVGSARVHTFHGHLLDGYFTGVRRAAYVHSERLLASVSHRLVTVGDRVRDDLLAAGIGTPGQYVVIPPGVGVRALPAREEARRALNLPLDAPVVAFVGRLTKVKRPDRLLATAHAVLGWIPGCRFVVCGGGELREEVERAAARLPGPIVFTGWRGDTETVYAAADVVLLTSDNEGTPLTLIEAGMAGVPVVATRVGSVGEVVLDGRTGLLAGRDPAELAGHVVRLLTDPGLARSMGESARRWTTSAFPTERLVSDTEDLYRAVARGRRPETTEVDR</sequence>
<dbReference type="InterPro" id="IPR001296">
    <property type="entry name" value="Glyco_trans_1"/>
</dbReference>
<keyword evidence="7" id="KW-1185">Reference proteome</keyword>
<evidence type="ECO:0000313" key="6">
    <source>
        <dbReference type="EMBL" id="RCG29379.1"/>
    </source>
</evidence>
<keyword evidence="1" id="KW-0328">Glycosyltransferase</keyword>
<protein>
    <submittedName>
        <fullName evidence="6">Glycosyltransferase family 1 protein</fullName>
    </submittedName>
</protein>
<evidence type="ECO:0000256" key="2">
    <source>
        <dbReference type="ARBA" id="ARBA00022679"/>
    </source>
</evidence>
<evidence type="ECO:0000313" key="7">
    <source>
        <dbReference type="Proteomes" id="UP000253094"/>
    </source>
</evidence>